<reference evidence="11 12" key="1">
    <citation type="submission" date="2022-04" db="EMBL/GenBank/DDBJ databases">
        <title>Chromosome-level reference genomes for two strains of Caenorhabditis briggsae: an improved platform for comparative genomics.</title>
        <authorList>
            <person name="Stevens L."/>
            <person name="Andersen E."/>
        </authorList>
    </citation>
    <scope>NUCLEOTIDE SEQUENCE [LARGE SCALE GENOMIC DNA]</scope>
    <source>
        <strain evidence="11">VX34</strain>
        <tissue evidence="11">Whole-organism</tissue>
    </source>
</reference>
<dbReference type="PROSITE" id="PS00178">
    <property type="entry name" value="AA_TRNA_LIGASE_I"/>
    <property type="match status" value="1"/>
</dbReference>
<keyword evidence="12" id="KW-1185">Reference proteome</keyword>
<keyword evidence="4" id="KW-0694">RNA-binding</keyword>
<organism evidence="11 12">
    <name type="scientific">Caenorhabditis briggsae</name>
    <dbReference type="NCBI Taxonomy" id="6238"/>
    <lineage>
        <taxon>Eukaryota</taxon>
        <taxon>Metazoa</taxon>
        <taxon>Ecdysozoa</taxon>
        <taxon>Nematoda</taxon>
        <taxon>Chromadorea</taxon>
        <taxon>Rhabditida</taxon>
        <taxon>Rhabditina</taxon>
        <taxon>Rhabditomorpha</taxon>
        <taxon>Rhabditoidea</taxon>
        <taxon>Rhabditidae</taxon>
        <taxon>Peloderinae</taxon>
        <taxon>Caenorhabditis</taxon>
    </lineage>
</organism>
<evidence type="ECO:0000313" key="11">
    <source>
        <dbReference type="EMBL" id="UMM29536.1"/>
    </source>
</evidence>
<dbReference type="PANTHER" id="PTHR11766">
    <property type="entry name" value="TYROSYL-TRNA SYNTHETASE"/>
    <property type="match status" value="1"/>
</dbReference>
<dbReference type="CDD" id="cd00805">
    <property type="entry name" value="TyrRS_core"/>
    <property type="match status" value="1"/>
</dbReference>
<dbReference type="GO" id="GO:0008180">
    <property type="term" value="C:COP9 signalosome"/>
    <property type="evidence" value="ECO:0007669"/>
    <property type="project" value="UniProtKB-UniRule"/>
</dbReference>
<dbReference type="GO" id="GO:0033290">
    <property type="term" value="C:eukaryotic 48S preinitiation complex"/>
    <property type="evidence" value="ECO:0007669"/>
    <property type="project" value="UniProtKB-UniRule"/>
</dbReference>
<keyword evidence="8" id="KW-0217">Developmental protein</keyword>
<evidence type="ECO:0000256" key="8">
    <source>
        <dbReference type="HAMAP-Rule" id="MF_03012"/>
    </source>
</evidence>
<evidence type="ECO:0000256" key="3">
    <source>
        <dbReference type="ARBA" id="ARBA00022840"/>
    </source>
</evidence>
<dbReference type="GO" id="GO:0001732">
    <property type="term" value="P:formation of cytoplasmic translation initiation complex"/>
    <property type="evidence" value="ECO:0007669"/>
    <property type="project" value="UniProtKB-UniRule"/>
</dbReference>
<keyword evidence="8" id="KW-0896">Oogenesis</keyword>
<evidence type="ECO:0000259" key="10">
    <source>
        <dbReference type="SMART" id="SM00088"/>
    </source>
</evidence>
<dbReference type="GO" id="GO:0005524">
    <property type="term" value="F:ATP binding"/>
    <property type="evidence" value="ECO:0007669"/>
    <property type="project" value="UniProtKB-KW"/>
</dbReference>
<dbReference type="FunFam" id="1.10.240.10:FF:000001">
    <property type="entry name" value="Tyrosine--tRNA ligase"/>
    <property type="match status" value="1"/>
</dbReference>
<dbReference type="Pfam" id="PF00579">
    <property type="entry name" value="tRNA-synt_1b"/>
    <property type="match status" value="1"/>
</dbReference>
<dbReference type="GO" id="GO:0003723">
    <property type="term" value="F:RNA binding"/>
    <property type="evidence" value="ECO:0007669"/>
    <property type="project" value="UniProtKB-KW"/>
</dbReference>
<evidence type="ECO:0000256" key="7">
    <source>
        <dbReference type="ARBA" id="ARBA00048248"/>
    </source>
</evidence>
<comment type="catalytic activity">
    <reaction evidence="7 9">
        <text>tRNA(Tyr) + L-tyrosine + ATP = L-tyrosyl-tRNA(Tyr) + AMP + diphosphate + H(+)</text>
        <dbReference type="Rhea" id="RHEA:10220"/>
        <dbReference type="Rhea" id="RHEA-COMP:9706"/>
        <dbReference type="Rhea" id="RHEA-COMP:9707"/>
        <dbReference type="ChEBI" id="CHEBI:15378"/>
        <dbReference type="ChEBI" id="CHEBI:30616"/>
        <dbReference type="ChEBI" id="CHEBI:33019"/>
        <dbReference type="ChEBI" id="CHEBI:58315"/>
        <dbReference type="ChEBI" id="CHEBI:78442"/>
        <dbReference type="ChEBI" id="CHEBI:78536"/>
        <dbReference type="ChEBI" id="CHEBI:456215"/>
        <dbReference type="EC" id="6.1.1.1"/>
    </reaction>
</comment>
<feature type="domain" description="PCI" evidence="10">
    <location>
        <begin position="782"/>
        <end position="872"/>
    </location>
</feature>
<dbReference type="AlphaFoldDB" id="A0AAE9EQZ7"/>
<dbReference type="HAMAP" id="MF_03012">
    <property type="entry name" value="eIF3m"/>
    <property type="match status" value="1"/>
</dbReference>
<comment type="subcellular location">
    <subcellularLocation>
        <location evidence="8">Cytoplasm</location>
    </subcellularLocation>
</comment>
<dbReference type="GO" id="GO:0071541">
    <property type="term" value="C:eukaryotic translation initiation factor 3 complex, eIF3m"/>
    <property type="evidence" value="ECO:0007669"/>
    <property type="project" value="UniProtKB-UniRule"/>
</dbReference>
<comment type="similarity">
    <text evidence="8">Belongs to the eIF-3 subunit M family.</text>
</comment>
<dbReference type="Gene3D" id="1.10.240.10">
    <property type="entry name" value="Tyrosyl-Transfer RNA Synthetase"/>
    <property type="match status" value="1"/>
</dbReference>
<keyword evidence="8" id="KW-0736">Signalosome</keyword>
<dbReference type="Pfam" id="PF01399">
    <property type="entry name" value="PCI"/>
    <property type="match status" value="1"/>
</dbReference>
<dbReference type="GO" id="GO:0016282">
    <property type="term" value="C:eukaryotic 43S preinitiation complex"/>
    <property type="evidence" value="ECO:0007669"/>
    <property type="project" value="UniProtKB-UniRule"/>
</dbReference>
<comment type="similarity">
    <text evidence="9">Belongs to the class-I aminoacyl-tRNA synthetase family.</text>
</comment>
<dbReference type="InterPro" id="IPR024088">
    <property type="entry name" value="Tyr-tRNA-ligase_bac-type"/>
</dbReference>
<dbReference type="PRINTS" id="PR01040">
    <property type="entry name" value="TRNASYNTHTYR"/>
</dbReference>
<dbReference type="InterPro" id="IPR002307">
    <property type="entry name" value="Tyr-tRNA-ligase"/>
</dbReference>
<dbReference type="GO" id="GO:0006437">
    <property type="term" value="P:tyrosyl-tRNA aminoacylation"/>
    <property type="evidence" value="ECO:0007669"/>
    <property type="project" value="InterPro"/>
</dbReference>
<keyword evidence="5 8" id="KW-0648">Protein biosynthesis</keyword>
<keyword evidence="3 9" id="KW-0067">ATP-binding</keyword>
<keyword evidence="8" id="KW-0221">Differentiation</keyword>
<dbReference type="SMART" id="SM00088">
    <property type="entry name" value="PINT"/>
    <property type="match status" value="1"/>
</dbReference>
<dbReference type="NCBIfam" id="TIGR00234">
    <property type="entry name" value="tyrS"/>
    <property type="match status" value="1"/>
</dbReference>
<evidence type="ECO:0000313" key="12">
    <source>
        <dbReference type="Proteomes" id="UP000829354"/>
    </source>
</evidence>
<keyword evidence="8" id="KW-0963">Cytoplasm</keyword>
<comment type="subunit">
    <text evidence="8">Component of the eukaryotic translation initiation factor 3 (eIF-3) complex. Within the eIF-3 complex, interacts directly with eif-3.F. Component of the CSN complex, composed of csn-1, csn-2, csn-3, csn-4, csn-5, csn-6 and csn-7. Within the CSN complex, interacts directly with csn-1 and csn-4.</text>
</comment>
<dbReference type="GO" id="GO:0003743">
    <property type="term" value="F:translation initiation factor activity"/>
    <property type="evidence" value="ECO:0007669"/>
    <property type="project" value="UniProtKB-UniRule"/>
</dbReference>
<gene>
    <name evidence="8" type="primary">cif-1</name>
    <name evidence="8" type="synonym">csn-7</name>
    <name evidence="8" type="synonym">eif-3.M</name>
    <name evidence="11" type="ORF">L5515_011845</name>
</gene>
<comment type="function">
    <text evidence="8">Component of the eukaryotic translation initiation factor 3 (eIF-3) complex, which is involved in protein synthesis of a specialized repertoire of mRNAs and, together with other initiation factors, stimulates binding of mRNA and methionyl-tRNAi to the 40S ribosome. The eIF-3 complex specifically targets and initiates translation of a subset of mRNAs involved in cell proliferation. Component of the COP9 signalosome complex (CSN), a complex involved in various cellular and developmental processes. The CSN complex is an essential regulator of the ubiquitin (Ubl) conjugation pathway by mediating the deneddylation of the cullin subunits of the SCF-type E3 ligase complexes, leading to decrease the Ubl ligase activity of SCF. The CSN complex plays an essential role in embryogenesis and oogenesis and is required to regulate microtubule stability in the early embryo. Mediates mei-1 targeting for degradation at the meiosis to mitosis transition via deneddylation of cul-3.</text>
</comment>
<evidence type="ECO:0000256" key="6">
    <source>
        <dbReference type="ARBA" id="ARBA00023146"/>
    </source>
</evidence>
<dbReference type="GO" id="GO:0004831">
    <property type="term" value="F:tyrosine-tRNA ligase activity"/>
    <property type="evidence" value="ECO:0007669"/>
    <property type="project" value="UniProtKB-EC"/>
</dbReference>
<keyword evidence="1 9" id="KW-0436">Ligase</keyword>
<dbReference type="InterPro" id="IPR001412">
    <property type="entry name" value="aa-tRNA-synth_I_CS"/>
</dbReference>
<dbReference type="Proteomes" id="UP000829354">
    <property type="component" value="Chromosome IV"/>
</dbReference>
<dbReference type="GO" id="GO:0048477">
    <property type="term" value="P:oogenesis"/>
    <property type="evidence" value="ECO:0007669"/>
    <property type="project" value="UniProtKB-KW"/>
</dbReference>
<accession>A0AAE9EQZ7</accession>
<dbReference type="InterPro" id="IPR014729">
    <property type="entry name" value="Rossmann-like_a/b/a_fold"/>
</dbReference>
<dbReference type="SUPFAM" id="SSF52374">
    <property type="entry name" value="Nucleotidylyl transferase"/>
    <property type="match status" value="1"/>
</dbReference>
<dbReference type="PANTHER" id="PTHR11766:SF0">
    <property type="entry name" value="TYROSINE--TRNA LIGASE, MITOCHONDRIAL"/>
    <property type="match status" value="1"/>
</dbReference>
<dbReference type="InterPro" id="IPR027528">
    <property type="entry name" value="eIF3m"/>
</dbReference>
<keyword evidence="8" id="KW-0396">Initiation factor</keyword>
<evidence type="ECO:0000256" key="5">
    <source>
        <dbReference type="ARBA" id="ARBA00022917"/>
    </source>
</evidence>
<keyword evidence="2 9" id="KW-0547">Nucleotide-binding</keyword>
<protein>
    <recommendedName>
        <fullName evidence="8">COP9/Signalosome and eIF3 complex-shared subunit 1</fullName>
    </recommendedName>
    <alternativeName>
        <fullName evidence="8">COP9 signalosome complex subunit 7</fullName>
        <shortName evidence="8">Signalosome subunit 7</shortName>
    </alternativeName>
    <alternativeName>
        <fullName evidence="8">Eukaryotic translation initiation factor 3 subunit M</fullName>
        <shortName evidence="8">eIF3m</shortName>
    </alternativeName>
</protein>
<evidence type="ECO:0000256" key="1">
    <source>
        <dbReference type="ARBA" id="ARBA00022598"/>
    </source>
</evidence>
<dbReference type="InterPro" id="IPR000717">
    <property type="entry name" value="PCI_dom"/>
</dbReference>
<sequence length="893" mass="101042">MLIQSILDEMDIVLSFFLFDKYETSKAVGRTERYTSMVQPNANPSYLVDFIQHIMFLSKWMGDAAIKTVRSPRANPFLDYIKDLDKRKPLKHSYPADLLTKFDYELKQIQPYLYAGFDPTAESLHVGNLLILLNLIRSQQFGLRPIALIGEFTASIGDPSGKKSERDLLPSDVIVSNAQSVTEQVRRIFANASSDTEPPIIVNNNDWLEKAALRDFFRECKSMHLGKMLRMKTIKNRLEKGLSYTEFSYQTMQAYDWYTLSEKFGCRFQLGGYDQLGHLDFGAHYIKKRCNQSQGTDNGFAAGVCFPILTDSAGNKLGKSEGGGALWLDPKKTSPFHLYQFFAQLHDDKAEELLLLLSLRNFEDLESSLVKHRKNLGKWIVQTELAMEITKVVHGEEGLDTALRCTKAMFGSKKADLTGLSKEEVLQMFRTTVDLKKEEVISMGKLADLTRFGSGKGHLLMKNGAFSVNGAKKVDPTESINSLLSVLPELEDLTLIRWERKIKMADTRELPVFAYIDDIKQLQELRQYLNKHESVKLDPTGPAETAKNLVEICSTLHVLPLWSQDVDLVLNSISSLIVVVPGEKCEPVVDAFIKNVSPKFYKGIGWGSHAGIAVRVLSNLYKGYSNFHTVQEKIFMALVDMCAEARLIGELECNLETLHDRFNTWQTPVEGQREILRAVHRALLVDQRADQAAKVMTALLGTYTEKDAATARDDAMECVRTAVVDPKSFSFDHLERLSAVKALKSSDPLMFTALELFISGTLKDYQQFVAKNPKFVTDYLKVDEVILLKKIRLLTLMSLAEEKNEIKLDELAKQLDIHADETLEEFVIDAIQVNAISGKINEMANTLIVSSYQHRRFGSDQWVLLEKRLKVLIANLKQTHNNVHEVNQRIEAL</sequence>
<proteinExistence type="inferred from homology"/>
<evidence type="ECO:0000256" key="4">
    <source>
        <dbReference type="ARBA" id="ARBA00022884"/>
    </source>
</evidence>
<evidence type="ECO:0000256" key="9">
    <source>
        <dbReference type="RuleBase" id="RU361234"/>
    </source>
</evidence>
<dbReference type="EMBL" id="CP092623">
    <property type="protein sequence ID" value="UMM29536.1"/>
    <property type="molecule type" value="Genomic_DNA"/>
</dbReference>
<keyword evidence="6 9" id="KW-0030">Aminoacyl-tRNA synthetase</keyword>
<dbReference type="InterPro" id="IPR002305">
    <property type="entry name" value="aa-tRNA-synth_Ic"/>
</dbReference>
<name>A0AAE9EQZ7_CAEBR</name>
<dbReference type="GO" id="GO:0000338">
    <property type="term" value="P:protein deneddylation"/>
    <property type="evidence" value="ECO:0007669"/>
    <property type="project" value="UniProtKB-UniRule"/>
</dbReference>
<evidence type="ECO:0000256" key="2">
    <source>
        <dbReference type="ARBA" id="ARBA00022741"/>
    </source>
</evidence>
<dbReference type="FunFam" id="3.40.50.620:FF:000287">
    <property type="entry name" value="Tyrosine--tRNA ligase"/>
    <property type="match status" value="1"/>
</dbReference>
<dbReference type="Gene3D" id="3.40.50.620">
    <property type="entry name" value="HUPs"/>
    <property type="match status" value="1"/>
</dbReference>